<dbReference type="Gene3D" id="3.10.450.50">
    <property type="match status" value="1"/>
</dbReference>
<evidence type="ECO:0000313" key="4">
    <source>
        <dbReference type="EMBL" id="MDQ7903732.1"/>
    </source>
</evidence>
<dbReference type="SUPFAM" id="SSF54427">
    <property type="entry name" value="NTF2-like"/>
    <property type="match status" value="1"/>
</dbReference>
<dbReference type="Pfam" id="PF12680">
    <property type="entry name" value="SnoaL_2"/>
    <property type="match status" value="1"/>
</dbReference>
<evidence type="ECO:0000313" key="5">
    <source>
        <dbReference type="Proteomes" id="UP001230908"/>
    </source>
</evidence>
<dbReference type="RefSeq" id="WP_308711007.1">
    <property type="nucleotide sequence ID" value="NZ_JAVHUY010000003.1"/>
</dbReference>
<proteinExistence type="predicted"/>
<protein>
    <submittedName>
        <fullName evidence="4">AMP-binding protein</fullName>
    </submittedName>
</protein>
<name>A0ABU0Z9K2_9ACTN</name>
<dbReference type="InterPro" id="IPR025110">
    <property type="entry name" value="AMP-bd_C"/>
</dbReference>
<dbReference type="EMBL" id="JAVHUY010000003">
    <property type="protein sequence ID" value="MDQ7903732.1"/>
    <property type="molecule type" value="Genomic_DNA"/>
</dbReference>
<dbReference type="Gene3D" id="3.30.300.30">
    <property type="match status" value="1"/>
</dbReference>
<organism evidence="4 5">
    <name type="scientific">Phytohabitans maris</name>
    <dbReference type="NCBI Taxonomy" id="3071409"/>
    <lineage>
        <taxon>Bacteria</taxon>
        <taxon>Bacillati</taxon>
        <taxon>Actinomycetota</taxon>
        <taxon>Actinomycetes</taxon>
        <taxon>Micromonosporales</taxon>
        <taxon>Micromonosporaceae</taxon>
    </lineage>
</organism>
<dbReference type="Proteomes" id="UP001230908">
    <property type="component" value="Unassembled WGS sequence"/>
</dbReference>
<dbReference type="InterPro" id="IPR000873">
    <property type="entry name" value="AMP-dep_synth/lig_dom"/>
</dbReference>
<feature type="domain" description="AMP-dependent synthetase/ligase" evidence="1">
    <location>
        <begin position="12"/>
        <end position="361"/>
    </location>
</feature>
<dbReference type="InterPro" id="IPR042099">
    <property type="entry name" value="ANL_N_sf"/>
</dbReference>
<keyword evidence="5" id="KW-1185">Reference proteome</keyword>
<reference evidence="4 5" key="1">
    <citation type="submission" date="2023-08" db="EMBL/GenBank/DDBJ databases">
        <title>Phytohabitans sansha sp. nov., isolated from marine sediment.</title>
        <authorList>
            <person name="Zhao Y."/>
            <person name="Yi K."/>
        </authorList>
    </citation>
    <scope>NUCLEOTIDE SEQUENCE [LARGE SCALE GENOMIC DNA]</scope>
    <source>
        <strain evidence="4 5">ZYX-F-186</strain>
    </source>
</reference>
<dbReference type="PANTHER" id="PTHR43201:SF32">
    <property type="entry name" value="2-SUCCINYLBENZOATE--COA LIGASE, CHLOROPLASTIC_PEROXISOMAL"/>
    <property type="match status" value="1"/>
</dbReference>
<evidence type="ECO:0000259" key="2">
    <source>
        <dbReference type="Pfam" id="PF12680"/>
    </source>
</evidence>
<dbReference type="InterPro" id="IPR037401">
    <property type="entry name" value="SnoaL-like"/>
</dbReference>
<feature type="domain" description="AMP-binding enzyme C-terminal" evidence="3">
    <location>
        <begin position="410"/>
        <end position="483"/>
    </location>
</feature>
<accession>A0ABU0Z9K2</accession>
<gene>
    <name evidence="4" type="ORF">RB614_04275</name>
</gene>
<dbReference type="InterPro" id="IPR032710">
    <property type="entry name" value="NTF2-like_dom_sf"/>
</dbReference>
<dbReference type="Pfam" id="PF13193">
    <property type="entry name" value="AMP-binding_C"/>
    <property type="match status" value="1"/>
</dbReference>
<dbReference type="Pfam" id="PF00501">
    <property type="entry name" value="AMP-binding"/>
    <property type="match status" value="1"/>
</dbReference>
<dbReference type="SUPFAM" id="SSF56801">
    <property type="entry name" value="Acetyl-CoA synthetase-like"/>
    <property type="match status" value="1"/>
</dbReference>
<evidence type="ECO:0000259" key="1">
    <source>
        <dbReference type="Pfam" id="PF00501"/>
    </source>
</evidence>
<comment type="caution">
    <text evidence="4">The sequence shown here is derived from an EMBL/GenBank/DDBJ whole genome shotgun (WGS) entry which is preliminary data.</text>
</comment>
<evidence type="ECO:0000259" key="3">
    <source>
        <dbReference type="Pfam" id="PF13193"/>
    </source>
</evidence>
<feature type="domain" description="SnoaL-like" evidence="2">
    <location>
        <begin position="509"/>
        <end position="605"/>
    </location>
</feature>
<dbReference type="PANTHER" id="PTHR43201">
    <property type="entry name" value="ACYL-COA SYNTHETASE"/>
    <property type="match status" value="1"/>
</dbReference>
<dbReference type="InterPro" id="IPR045851">
    <property type="entry name" value="AMP-bd_C_sf"/>
</dbReference>
<sequence>MAAALTFWGAVARRAAATPDRACLVDDEGRRLTFGGLRDEAERLAAGLHGLGVRAGTAVAWQLPTGIDTVVLSVALARLGAVQVPIIPIYREREVAAILAETAPDLFVVPGTWRGRDYAAEAATYPMKSRRLADLPRADPAGLPAASPDGTAVRWVYYTSGTTGVQKGARHTDASVLAAARNLVACLDLGPDDVGTLVFPYAHVGGGFLLMSAVLAGHRLACVPHFTGRSVDLLRREGVTYPGAGLAFHQVYLAAQRERPDEPLFPRVRGFTHGGDPRRHDMHEALRREIGGVGILSTYGMTEFPMIASGAAGDPAGKLATRIGRPCAGVDLRVVRADGTACGPGEEGEIRVRGDALCAGYVDGSLDFLDADGYFRTGDLGVLDADGYLEVTGRLKDIIVRKGEKVGAGEVEHLLRGHPEVADVAVVGLPDPEVGERCCAVVVPRDAGRPPGLDALTGYLSGRGLMAHKLPERLEVRLALPKDFFGKVRKAQLRAELAGDTATRLAWSYFQRLNEGRLDEAADLLDDEGTWWTCGSRRELPMATHKRLFPAALRAAPMRFVLRGAVERGDQVVLELESHADLPDGAAYHNVYAFVVTVRSGRLWQVREYFDTAHLAAVAPSLKRAYGNSTRPAGDGS</sequence>
<dbReference type="Gene3D" id="3.40.50.12780">
    <property type="entry name" value="N-terminal domain of ligase-like"/>
    <property type="match status" value="1"/>
</dbReference>